<reference evidence="4 5" key="1">
    <citation type="journal article" date="2014" name="Int. J. Syst. Evol. Microbiol.">
        <title>Streptomyces hoynatensis sp. nov., isolated from deep marine sediment.</title>
        <authorList>
            <person name="Veyisoglu A."/>
            <person name="Sahin N."/>
        </authorList>
    </citation>
    <scope>NUCLEOTIDE SEQUENCE [LARGE SCALE GENOMIC DNA]</scope>
    <source>
        <strain evidence="4 5">KCTC 29097</strain>
    </source>
</reference>
<evidence type="ECO:0000256" key="1">
    <source>
        <dbReference type="ARBA" id="ARBA00023002"/>
    </source>
</evidence>
<keyword evidence="5" id="KW-1185">Reference proteome</keyword>
<sequence length="248" mass="25011">MIVTIVGAGRMARGLATRALAGGHRVRLVDRSRAKAAELAEELRRRARNGAGEVCGSDAIAVEDADLVILAVPYPRGRDIAVDYGTALTGSVLVDVSNPSDSLGAPGPARPREEPGACAARTGSPGAPGPSGPSGPSGADVLPAGTSAAEQIAAEAPPGAPVVKAFNTNTADTLLTGRVAGRPLDVLIAGDEGDAKRSVAHLASSCGLRPLDVGPLCRARELEGLRLLHRAATERLGCGPFSAVTILS</sequence>
<dbReference type="Pfam" id="PF03807">
    <property type="entry name" value="F420_oxidored"/>
    <property type="match status" value="1"/>
</dbReference>
<dbReference type="OrthoDB" id="5738121at2"/>
<gene>
    <name evidence="4" type="ORF">D7294_29435</name>
</gene>
<evidence type="ECO:0000256" key="2">
    <source>
        <dbReference type="SAM" id="MobiDB-lite"/>
    </source>
</evidence>
<keyword evidence="1" id="KW-0560">Oxidoreductase</keyword>
<dbReference type="InterPro" id="IPR036291">
    <property type="entry name" value="NAD(P)-bd_dom_sf"/>
</dbReference>
<dbReference type="SUPFAM" id="SSF51735">
    <property type="entry name" value="NAD(P)-binding Rossmann-fold domains"/>
    <property type="match status" value="1"/>
</dbReference>
<dbReference type="InterPro" id="IPR028939">
    <property type="entry name" value="P5C_Rdtase_cat_N"/>
</dbReference>
<dbReference type="GO" id="GO:0016491">
    <property type="term" value="F:oxidoreductase activity"/>
    <property type="evidence" value="ECO:0007669"/>
    <property type="project" value="UniProtKB-KW"/>
</dbReference>
<accession>A0A3A9YJD9</accession>
<dbReference type="AlphaFoldDB" id="A0A3A9YJD9"/>
<evidence type="ECO:0000313" key="4">
    <source>
        <dbReference type="EMBL" id="RKN36881.1"/>
    </source>
</evidence>
<dbReference type="Proteomes" id="UP000272474">
    <property type="component" value="Unassembled WGS sequence"/>
</dbReference>
<dbReference type="Gene3D" id="3.40.50.720">
    <property type="entry name" value="NAD(P)-binding Rossmann-like Domain"/>
    <property type="match status" value="1"/>
</dbReference>
<feature type="domain" description="Pyrroline-5-carboxylate reductase catalytic N-terminal" evidence="3">
    <location>
        <begin position="3"/>
        <end position="99"/>
    </location>
</feature>
<dbReference type="PANTHER" id="PTHR14239:SF10">
    <property type="entry name" value="REDUCTASE"/>
    <property type="match status" value="1"/>
</dbReference>
<dbReference type="PANTHER" id="PTHR14239">
    <property type="entry name" value="DUDULIN-RELATED"/>
    <property type="match status" value="1"/>
</dbReference>
<feature type="region of interest" description="Disordered" evidence="2">
    <location>
        <begin position="95"/>
        <end position="143"/>
    </location>
</feature>
<dbReference type="EMBL" id="RBAL01000030">
    <property type="protein sequence ID" value="RKN36881.1"/>
    <property type="molecule type" value="Genomic_DNA"/>
</dbReference>
<organism evidence="4 5">
    <name type="scientific">Streptomyces hoynatensis</name>
    <dbReference type="NCBI Taxonomy" id="1141874"/>
    <lineage>
        <taxon>Bacteria</taxon>
        <taxon>Bacillati</taxon>
        <taxon>Actinomycetota</taxon>
        <taxon>Actinomycetes</taxon>
        <taxon>Kitasatosporales</taxon>
        <taxon>Streptomycetaceae</taxon>
        <taxon>Streptomyces</taxon>
    </lineage>
</organism>
<evidence type="ECO:0000313" key="5">
    <source>
        <dbReference type="Proteomes" id="UP000272474"/>
    </source>
</evidence>
<name>A0A3A9YJD9_9ACTN</name>
<dbReference type="InterPro" id="IPR051267">
    <property type="entry name" value="STEAP_metalloreductase"/>
</dbReference>
<evidence type="ECO:0000259" key="3">
    <source>
        <dbReference type="Pfam" id="PF03807"/>
    </source>
</evidence>
<comment type="caution">
    <text evidence="4">The sequence shown here is derived from an EMBL/GenBank/DDBJ whole genome shotgun (WGS) entry which is preliminary data.</text>
</comment>
<protein>
    <submittedName>
        <fullName evidence="4">NADP oxidoreductase</fullName>
    </submittedName>
</protein>
<proteinExistence type="predicted"/>